<feature type="region of interest" description="Disordered" evidence="1">
    <location>
        <begin position="140"/>
        <end position="159"/>
    </location>
</feature>
<comment type="caution">
    <text evidence="2">The sequence shown here is derived from an EMBL/GenBank/DDBJ whole genome shotgun (WGS) entry which is preliminary data.</text>
</comment>
<feature type="region of interest" description="Disordered" evidence="1">
    <location>
        <begin position="75"/>
        <end position="100"/>
    </location>
</feature>
<evidence type="ECO:0000256" key="1">
    <source>
        <dbReference type="SAM" id="MobiDB-lite"/>
    </source>
</evidence>
<reference evidence="2 3" key="1">
    <citation type="journal article" date="2021" name="Elife">
        <title>Chloroplast acquisition without the gene transfer in kleptoplastic sea slugs, Plakobranchus ocellatus.</title>
        <authorList>
            <person name="Maeda T."/>
            <person name="Takahashi S."/>
            <person name="Yoshida T."/>
            <person name="Shimamura S."/>
            <person name="Takaki Y."/>
            <person name="Nagai Y."/>
            <person name="Toyoda A."/>
            <person name="Suzuki Y."/>
            <person name="Arimoto A."/>
            <person name="Ishii H."/>
            <person name="Satoh N."/>
            <person name="Nishiyama T."/>
            <person name="Hasebe M."/>
            <person name="Maruyama T."/>
            <person name="Minagawa J."/>
            <person name="Obokata J."/>
            <person name="Shigenobu S."/>
        </authorList>
    </citation>
    <scope>NUCLEOTIDE SEQUENCE [LARGE SCALE GENOMIC DNA]</scope>
</reference>
<dbReference type="Proteomes" id="UP000735302">
    <property type="component" value="Unassembled WGS sequence"/>
</dbReference>
<sequence>MIQFLSSTGTSSKRSELGKLRHAGNHCITLQVLKSGQGDLVVERLLKKEDAKQDEFVPGPKCLGYFSLRCRCERPGSPHDDRCSACGERGRERERSPMARSLMGIAVGTTWEAPTRGLVQGWGENNAGLQEAPTIEVSSVWSERITSPHKPKTSPREVL</sequence>
<name>A0AAV4AQD4_9GAST</name>
<dbReference type="AlphaFoldDB" id="A0AAV4AQD4"/>
<proteinExistence type="predicted"/>
<keyword evidence="3" id="KW-1185">Reference proteome</keyword>
<evidence type="ECO:0000313" key="2">
    <source>
        <dbReference type="EMBL" id="GFO09147.1"/>
    </source>
</evidence>
<protein>
    <submittedName>
        <fullName evidence="2">Uncharacterized protein</fullName>
    </submittedName>
</protein>
<gene>
    <name evidence="2" type="ORF">PoB_003565200</name>
</gene>
<organism evidence="2 3">
    <name type="scientific">Plakobranchus ocellatus</name>
    <dbReference type="NCBI Taxonomy" id="259542"/>
    <lineage>
        <taxon>Eukaryota</taxon>
        <taxon>Metazoa</taxon>
        <taxon>Spiralia</taxon>
        <taxon>Lophotrochozoa</taxon>
        <taxon>Mollusca</taxon>
        <taxon>Gastropoda</taxon>
        <taxon>Heterobranchia</taxon>
        <taxon>Euthyneura</taxon>
        <taxon>Panpulmonata</taxon>
        <taxon>Sacoglossa</taxon>
        <taxon>Placobranchoidea</taxon>
        <taxon>Plakobranchidae</taxon>
        <taxon>Plakobranchus</taxon>
    </lineage>
</organism>
<evidence type="ECO:0000313" key="3">
    <source>
        <dbReference type="Proteomes" id="UP000735302"/>
    </source>
</evidence>
<accession>A0AAV4AQD4</accession>
<dbReference type="EMBL" id="BLXT01004061">
    <property type="protein sequence ID" value="GFO09147.1"/>
    <property type="molecule type" value="Genomic_DNA"/>
</dbReference>
<feature type="compositionally biased region" description="Basic and acidic residues" evidence="1">
    <location>
        <begin position="75"/>
        <end position="97"/>
    </location>
</feature>